<dbReference type="CDD" id="cd01347">
    <property type="entry name" value="ligand_gated_channel"/>
    <property type="match status" value="1"/>
</dbReference>
<dbReference type="AlphaFoldDB" id="A0A5R9PB77"/>
<dbReference type="InterPro" id="IPR010105">
    <property type="entry name" value="TonB_sidphr_rcpt"/>
</dbReference>
<evidence type="ECO:0000256" key="4">
    <source>
        <dbReference type="ARBA" id="ARBA00022452"/>
    </source>
</evidence>
<feature type="domain" description="TonB-dependent receptor-like beta-barrel" evidence="13">
    <location>
        <begin position="244"/>
        <end position="679"/>
    </location>
</feature>
<evidence type="ECO:0000256" key="3">
    <source>
        <dbReference type="ARBA" id="ARBA00022448"/>
    </source>
</evidence>
<comment type="caution">
    <text evidence="15">The sequence shown here is derived from an EMBL/GenBank/DDBJ whole genome shotgun (WGS) entry which is preliminary data.</text>
</comment>
<keyword evidence="3 10" id="KW-0813">Transport</keyword>
<dbReference type="NCBIfam" id="TIGR01783">
    <property type="entry name" value="TonB-siderophor"/>
    <property type="match status" value="1"/>
</dbReference>
<dbReference type="Gene3D" id="2.40.170.20">
    <property type="entry name" value="TonB-dependent receptor, beta-barrel domain"/>
    <property type="match status" value="1"/>
</dbReference>
<proteinExistence type="inferred from homology"/>
<dbReference type="InterPro" id="IPR000531">
    <property type="entry name" value="Beta-barrel_TonB"/>
</dbReference>
<accession>A0A5R9PB77</accession>
<evidence type="ECO:0000256" key="10">
    <source>
        <dbReference type="PROSITE-ProRule" id="PRU01360"/>
    </source>
</evidence>
<dbReference type="RefSeq" id="WP_138349986.1">
    <property type="nucleotide sequence ID" value="NZ_SROY01000008.1"/>
</dbReference>
<dbReference type="SUPFAM" id="SSF56935">
    <property type="entry name" value="Porins"/>
    <property type="match status" value="1"/>
</dbReference>
<dbReference type="GO" id="GO:0009279">
    <property type="term" value="C:cell outer membrane"/>
    <property type="evidence" value="ECO:0007669"/>
    <property type="project" value="UniProtKB-SubCell"/>
</dbReference>
<dbReference type="Proteomes" id="UP000308508">
    <property type="component" value="Unassembled WGS sequence"/>
</dbReference>
<keyword evidence="8 15" id="KW-0675">Receptor</keyword>
<dbReference type="GO" id="GO:0038023">
    <property type="term" value="F:signaling receptor activity"/>
    <property type="evidence" value="ECO:0007669"/>
    <property type="project" value="InterPro"/>
</dbReference>
<dbReference type="InterPro" id="IPR036942">
    <property type="entry name" value="Beta-barrel_TonB_sf"/>
</dbReference>
<protein>
    <submittedName>
        <fullName evidence="15">TonB-dependent siderophore receptor</fullName>
    </submittedName>
</protein>
<evidence type="ECO:0000313" key="16">
    <source>
        <dbReference type="Proteomes" id="UP000308508"/>
    </source>
</evidence>
<evidence type="ECO:0000256" key="8">
    <source>
        <dbReference type="ARBA" id="ARBA00023170"/>
    </source>
</evidence>
<comment type="subcellular location">
    <subcellularLocation>
        <location evidence="1 10">Cell outer membrane</location>
        <topology evidence="1 10">Multi-pass membrane protein</topology>
    </subcellularLocation>
</comment>
<keyword evidence="7 10" id="KW-0472">Membrane</keyword>
<organism evidence="15 16">
    <name type="scientific">Thermomonas fusca</name>
    <dbReference type="NCBI Taxonomy" id="215690"/>
    <lineage>
        <taxon>Bacteria</taxon>
        <taxon>Pseudomonadati</taxon>
        <taxon>Pseudomonadota</taxon>
        <taxon>Gammaproteobacteria</taxon>
        <taxon>Lysobacterales</taxon>
        <taxon>Lysobacteraceae</taxon>
        <taxon>Thermomonas</taxon>
    </lineage>
</organism>
<evidence type="ECO:0000256" key="1">
    <source>
        <dbReference type="ARBA" id="ARBA00004571"/>
    </source>
</evidence>
<feature type="domain" description="TonB-dependent receptor plug" evidence="14">
    <location>
        <begin position="67"/>
        <end position="167"/>
    </location>
</feature>
<evidence type="ECO:0000256" key="7">
    <source>
        <dbReference type="ARBA" id="ARBA00023136"/>
    </source>
</evidence>
<gene>
    <name evidence="15" type="ORF">E5S66_13280</name>
</gene>
<evidence type="ECO:0000313" key="15">
    <source>
        <dbReference type="EMBL" id="TLX20769.1"/>
    </source>
</evidence>
<evidence type="ECO:0000256" key="6">
    <source>
        <dbReference type="ARBA" id="ARBA00023077"/>
    </source>
</evidence>
<evidence type="ECO:0000259" key="13">
    <source>
        <dbReference type="Pfam" id="PF00593"/>
    </source>
</evidence>
<dbReference type="PANTHER" id="PTHR32552">
    <property type="entry name" value="FERRICHROME IRON RECEPTOR-RELATED"/>
    <property type="match status" value="1"/>
</dbReference>
<keyword evidence="12" id="KW-0732">Signal</keyword>
<evidence type="ECO:0000259" key="14">
    <source>
        <dbReference type="Pfam" id="PF07715"/>
    </source>
</evidence>
<keyword evidence="16" id="KW-1185">Reference proteome</keyword>
<dbReference type="EMBL" id="SROY01000008">
    <property type="protein sequence ID" value="TLX20769.1"/>
    <property type="molecule type" value="Genomic_DNA"/>
</dbReference>
<reference evidence="15 16" key="1">
    <citation type="submission" date="2019-04" db="EMBL/GenBank/DDBJ databases">
        <authorList>
            <person name="Grouzdev D.S."/>
            <person name="Nazina T.N."/>
        </authorList>
    </citation>
    <scope>NUCLEOTIDE SEQUENCE [LARGE SCALE GENOMIC DNA]</scope>
    <source>
        <strain evidence="15 16">SHC 3-19</strain>
    </source>
</reference>
<keyword evidence="4 10" id="KW-1134">Transmembrane beta strand</keyword>
<keyword evidence="5 10" id="KW-0812">Transmembrane</keyword>
<dbReference type="InterPro" id="IPR012910">
    <property type="entry name" value="Plug_dom"/>
</dbReference>
<evidence type="ECO:0000256" key="2">
    <source>
        <dbReference type="ARBA" id="ARBA00009810"/>
    </source>
</evidence>
<dbReference type="PROSITE" id="PS52016">
    <property type="entry name" value="TONB_DEPENDENT_REC_3"/>
    <property type="match status" value="1"/>
</dbReference>
<keyword evidence="9 10" id="KW-0998">Cell outer membrane</keyword>
<dbReference type="InterPro" id="IPR037066">
    <property type="entry name" value="Plug_dom_sf"/>
</dbReference>
<feature type="signal peptide" evidence="12">
    <location>
        <begin position="1"/>
        <end position="28"/>
    </location>
</feature>
<dbReference type="Pfam" id="PF07715">
    <property type="entry name" value="Plug"/>
    <property type="match status" value="1"/>
</dbReference>
<dbReference type="PANTHER" id="PTHR32552:SF74">
    <property type="entry name" value="HYDROXAMATE SIDEROPHORE RECEPTOR FHUE"/>
    <property type="match status" value="1"/>
</dbReference>
<evidence type="ECO:0000256" key="11">
    <source>
        <dbReference type="RuleBase" id="RU003357"/>
    </source>
</evidence>
<comment type="similarity">
    <text evidence="2 10 11">Belongs to the TonB-dependent receptor family.</text>
</comment>
<evidence type="ECO:0000256" key="9">
    <source>
        <dbReference type="ARBA" id="ARBA00023237"/>
    </source>
</evidence>
<evidence type="ECO:0000256" key="12">
    <source>
        <dbReference type="SAM" id="SignalP"/>
    </source>
</evidence>
<dbReference type="GO" id="GO:0015344">
    <property type="term" value="F:siderophore uptake transmembrane transporter activity"/>
    <property type="evidence" value="ECO:0007669"/>
    <property type="project" value="TreeGrafter"/>
</dbReference>
<dbReference type="Gene3D" id="2.170.130.10">
    <property type="entry name" value="TonB-dependent receptor, plug domain"/>
    <property type="match status" value="1"/>
</dbReference>
<name>A0A5R9PB77_9GAMM</name>
<evidence type="ECO:0000256" key="5">
    <source>
        <dbReference type="ARBA" id="ARBA00022692"/>
    </source>
</evidence>
<feature type="chain" id="PRO_5024437827" evidence="12">
    <location>
        <begin position="29"/>
        <end position="708"/>
    </location>
</feature>
<dbReference type="GO" id="GO:0015891">
    <property type="term" value="P:siderophore transport"/>
    <property type="evidence" value="ECO:0007669"/>
    <property type="project" value="InterPro"/>
</dbReference>
<sequence>MPRFHHRTNHLRLSLLSVALSVAAHANAQTIRSGQTETEPTDLDKVLVVAQRADRISNGATNLDIPIKETPQSISVVTADQMRDFAANNLNDALRLATGIQVEEWETNRTNYLARGFEIKNTQVDGVGLPNDWGIVTGAMDAFGYEKLEVIRGANGLLTGVGNASGTINYVRKRPTNEERGLLGVSVGSWGKHRVEVDYSTPLTSDGRWAGRVVTARESSDSYLRDYSNDRSFLYGVVDGQVGENGTLTFGYSWQQADSDGNMWGALTFNNADGSQAEWDRSASTTQDWTYWNTVTRTGFIEYAHHLGESWKLKASYNYRANTSDDQLFFAYTVTGLDPVAHTGLVGWAYKGYSLMQSHLGDISLSGTFEAFGREQDAMFGLSLARSRQDYLYNPTDSSSPAFGVLPPFPYAGNAVAEPDWGERVLDNRADQRLKRAYGATRLTFTDRFKAVVGVNWAGYEREGVNIGEAFSQTKTSPYAGLTFDFNQDILGYASYSDIYQPQDQTDINGEYLAPTKGVNYEVGVKAQWLDKRLLTTLAWFSAKQEGLANYMGYDFDGGRYYYAPVDVQSKGFEFEATGRLGERTQLVFGYTHLQMDGADGHDTFPWAPRNTANLTVSTRLARLPTLSLGIGGRWQDRTWTEESYTTMVVRQGSYAVLNAFATWDIRPNLTLRANIGNLGDAKYINSMYQIGYYGAPRNYSLGLDWRF</sequence>
<dbReference type="InterPro" id="IPR039426">
    <property type="entry name" value="TonB-dep_rcpt-like"/>
</dbReference>
<keyword evidence="6 11" id="KW-0798">TonB box</keyword>
<dbReference type="Pfam" id="PF00593">
    <property type="entry name" value="TonB_dep_Rec_b-barrel"/>
    <property type="match status" value="1"/>
</dbReference>